<dbReference type="EMBL" id="JACBZD010000001">
    <property type="protein sequence ID" value="NYI04134.1"/>
    <property type="molecule type" value="Genomic_DNA"/>
</dbReference>
<name>A0A852ZTN3_9ACTN</name>
<dbReference type="AlphaFoldDB" id="A0A852ZTN3"/>
<protein>
    <submittedName>
        <fullName evidence="2">Uncharacterized protein</fullName>
    </submittedName>
</protein>
<dbReference type="RefSeq" id="WP_179813081.1">
    <property type="nucleotide sequence ID" value="NZ_JACBZD010000001.1"/>
</dbReference>
<reference evidence="2 3" key="1">
    <citation type="submission" date="2020-07" db="EMBL/GenBank/DDBJ databases">
        <title>Sequencing the genomes of 1000 actinobacteria strains.</title>
        <authorList>
            <person name="Klenk H.-P."/>
        </authorList>
    </citation>
    <scope>NUCLEOTIDE SEQUENCE [LARGE SCALE GENOMIC DNA]</scope>
    <source>
        <strain evidence="2 3">DSM 42178</strain>
    </source>
</reference>
<organism evidence="2 3">
    <name type="scientific">Allostreptomyces psammosilenae</name>
    <dbReference type="NCBI Taxonomy" id="1892865"/>
    <lineage>
        <taxon>Bacteria</taxon>
        <taxon>Bacillati</taxon>
        <taxon>Actinomycetota</taxon>
        <taxon>Actinomycetes</taxon>
        <taxon>Kitasatosporales</taxon>
        <taxon>Streptomycetaceae</taxon>
        <taxon>Allostreptomyces</taxon>
    </lineage>
</organism>
<gene>
    <name evidence="2" type="ORF">FHU37_001077</name>
</gene>
<feature type="region of interest" description="Disordered" evidence="1">
    <location>
        <begin position="1"/>
        <end position="43"/>
    </location>
</feature>
<keyword evidence="3" id="KW-1185">Reference proteome</keyword>
<comment type="caution">
    <text evidence="2">The sequence shown here is derived from an EMBL/GenBank/DDBJ whole genome shotgun (WGS) entry which is preliminary data.</text>
</comment>
<evidence type="ECO:0000256" key="1">
    <source>
        <dbReference type="SAM" id="MobiDB-lite"/>
    </source>
</evidence>
<accession>A0A852ZTN3</accession>
<feature type="compositionally biased region" description="Basic and acidic residues" evidence="1">
    <location>
        <begin position="30"/>
        <end position="43"/>
    </location>
</feature>
<proteinExistence type="predicted"/>
<sequence length="64" mass="6934">MNASDGEPSAARTPDRRLRTGAEQPIDPEDLVRAQGKEPTPENVEAARKLLERDGAAAIERIVP</sequence>
<evidence type="ECO:0000313" key="3">
    <source>
        <dbReference type="Proteomes" id="UP000567795"/>
    </source>
</evidence>
<dbReference type="Proteomes" id="UP000567795">
    <property type="component" value="Unassembled WGS sequence"/>
</dbReference>
<evidence type="ECO:0000313" key="2">
    <source>
        <dbReference type="EMBL" id="NYI04134.1"/>
    </source>
</evidence>